<sequence>MKMRRSGRAHGLSFVPTDGAKSVEAGVLRERDGTSLINAAKGAPVRVLPGGYALRRPLRSWAVNAPLDRGARVA</sequence>
<dbReference type="EMBL" id="NMUH01001653">
    <property type="protein sequence ID" value="MQL94264.1"/>
    <property type="molecule type" value="Genomic_DNA"/>
</dbReference>
<keyword evidence="2" id="KW-1185">Reference proteome</keyword>
<evidence type="ECO:0000313" key="1">
    <source>
        <dbReference type="EMBL" id="MQL94264.1"/>
    </source>
</evidence>
<proteinExistence type="predicted"/>
<reference evidence="1" key="1">
    <citation type="submission" date="2017-07" db="EMBL/GenBank/DDBJ databases">
        <title>Taro Niue Genome Assembly and Annotation.</title>
        <authorList>
            <person name="Atibalentja N."/>
            <person name="Keating K."/>
            <person name="Fields C.J."/>
        </authorList>
    </citation>
    <scope>NUCLEOTIDE SEQUENCE</scope>
    <source>
        <strain evidence="1">Niue_2</strain>
        <tissue evidence="1">Leaf</tissue>
    </source>
</reference>
<name>A0A843VM32_COLES</name>
<organism evidence="1 2">
    <name type="scientific">Colocasia esculenta</name>
    <name type="common">Wild taro</name>
    <name type="synonym">Arum esculentum</name>
    <dbReference type="NCBI Taxonomy" id="4460"/>
    <lineage>
        <taxon>Eukaryota</taxon>
        <taxon>Viridiplantae</taxon>
        <taxon>Streptophyta</taxon>
        <taxon>Embryophyta</taxon>
        <taxon>Tracheophyta</taxon>
        <taxon>Spermatophyta</taxon>
        <taxon>Magnoliopsida</taxon>
        <taxon>Liliopsida</taxon>
        <taxon>Araceae</taxon>
        <taxon>Aroideae</taxon>
        <taxon>Colocasieae</taxon>
        <taxon>Colocasia</taxon>
    </lineage>
</organism>
<comment type="caution">
    <text evidence="1">The sequence shown here is derived from an EMBL/GenBank/DDBJ whole genome shotgun (WGS) entry which is preliminary data.</text>
</comment>
<accession>A0A843VM32</accession>
<dbReference type="AlphaFoldDB" id="A0A843VM32"/>
<evidence type="ECO:0000313" key="2">
    <source>
        <dbReference type="Proteomes" id="UP000652761"/>
    </source>
</evidence>
<protein>
    <submittedName>
        <fullName evidence="1">Uncharacterized protein</fullName>
    </submittedName>
</protein>
<dbReference type="Proteomes" id="UP000652761">
    <property type="component" value="Unassembled WGS sequence"/>
</dbReference>
<gene>
    <name evidence="1" type="ORF">Taro_026916</name>
</gene>